<dbReference type="GO" id="GO:0005886">
    <property type="term" value="C:plasma membrane"/>
    <property type="evidence" value="ECO:0007669"/>
    <property type="project" value="UniProtKB-SubCell"/>
</dbReference>
<feature type="compositionally biased region" description="Basic and acidic residues" evidence="3">
    <location>
        <begin position="821"/>
        <end position="832"/>
    </location>
</feature>
<keyword evidence="4" id="KW-0812">Transmembrane</keyword>
<reference evidence="6 7" key="1">
    <citation type="submission" date="2015-01" db="EMBL/GenBank/DDBJ databases">
        <title>The Genome Sequence of Cladophialophora immunda CBS83496.</title>
        <authorList>
            <consortium name="The Broad Institute Genomics Platform"/>
            <person name="Cuomo C."/>
            <person name="de Hoog S."/>
            <person name="Gorbushina A."/>
            <person name="Stielow B."/>
            <person name="Teixiera M."/>
            <person name="Abouelleil A."/>
            <person name="Chapman S.B."/>
            <person name="Priest M."/>
            <person name="Young S.K."/>
            <person name="Wortman J."/>
            <person name="Nusbaum C."/>
            <person name="Birren B."/>
        </authorList>
    </citation>
    <scope>NUCLEOTIDE SEQUENCE [LARGE SCALE GENOMIC DNA]</scope>
    <source>
        <strain evidence="6 7">CBS 83496</strain>
    </source>
</reference>
<dbReference type="InterPro" id="IPR050375">
    <property type="entry name" value="MFS_TsgA-like"/>
</dbReference>
<feature type="transmembrane region" description="Helical" evidence="4">
    <location>
        <begin position="785"/>
        <end position="803"/>
    </location>
</feature>
<dbReference type="AlphaFoldDB" id="A0A0D2B2H9"/>
<dbReference type="VEuPathDB" id="FungiDB:PV07_03461"/>
<name>A0A0D2B2H9_9EURO</name>
<organism evidence="6 7">
    <name type="scientific">Cladophialophora immunda</name>
    <dbReference type="NCBI Taxonomy" id="569365"/>
    <lineage>
        <taxon>Eukaryota</taxon>
        <taxon>Fungi</taxon>
        <taxon>Dikarya</taxon>
        <taxon>Ascomycota</taxon>
        <taxon>Pezizomycotina</taxon>
        <taxon>Eurotiomycetes</taxon>
        <taxon>Chaetothyriomycetidae</taxon>
        <taxon>Chaetothyriales</taxon>
        <taxon>Herpotrichiellaceae</taxon>
        <taxon>Cladophialophora</taxon>
    </lineage>
</organism>
<dbReference type="Gene3D" id="1.20.1250.20">
    <property type="entry name" value="MFS general substrate transporter like domains"/>
    <property type="match status" value="2"/>
</dbReference>
<sequence length="984" mass="107537">MVPDRGPATSAVTIVITVLATVFVAARFYTRVWLVRSIKQDDWWILAAWIFAVGFSTSICVAVRFGLGKHKQDIPDDAFSALRKAEYAFAILYNPSLMLTKTSIIVFFLSVMSKDVDPVFKWCNWLTLAVVNITGAALTFFNIFQCSPVAAGYLYPQPENASCTDIVTLYLSSAPLNIITDIAILFLPMPILTGMRLPRKQKIILVATFSFGAFVAVVDVIRIAYLQQASLNRLKVVDGASGSPSRIVEDNDFSWYASLSFMWSAVEVCIGIICACVPSLKPLFARFLPRFIRDVGDELTSSNSIDLGKSNESGPPTDLPRGNVSILNNPAAFRRPVVKEYSGDEEGGKMGFLNFLAEPNEEEHAGPSLSNTAKLSRRATDRSAVSDFGFVKMSGKRNMLKLSNRQSAWPIAVVTIVFFLWGFAYGLLDTLNSQFQTAAKVSTGKALGLHAAYYGGYFAGPLTLGHFIFQRYGFKAVMIAGLAVYGCGTLVFWPSAVLLSYSAFVVSNCIVGFGLSCLEIAANPYIALCGPLEYAEVRLNLSQAFQAIGTVCSPLLATKVLFKSVNNAPSLVDVQWTYLGIALFVFALAVVFYYVPLPEASDEQLQELADQRHVAYAAKIGPWKVIYVTLGLAVFSQWCYVGAQECVGNNIQGLIKHVLPHSSLHAFDFQTVGHTVFAVGRFVAAFLNYVLKPRWILMGLYAGLVVCLALTMHLDGDAAAAIGMLTFFFEAGIFSIIFAIAMRGLGRHTKVGSALMTAAISGGAVFPPIQWVVQNGHDPRYSYCVPLAVAVSGMLFAIYLNLVPKARTQVDPMHGNRARRRAEGAMDHRSPGIEEDEKSQQFGLSGIIARRKRNQRSESPSVEHIERQSTNLDETPNSPVLAMDFADEKNCFPKPMPAQTRQSKGHVAELALWPVDEDASEASGSSSSASGQLGPGDRMHAGSGITGPANIDEINVISRRQRPAWEEHGQDDDIDDYHAMMRKL</sequence>
<feature type="transmembrane region" description="Helical" evidence="4">
    <location>
        <begin position="204"/>
        <end position="225"/>
    </location>
</feature>
<dbReference type="RefSeq" id="XP_016252088.1">
    <property type="nucleotide sequence ID" value="XM_016390186.1"/>
</dbReference>
<dbReference type="HOGENOM" id="CLU_006746_1_0_1"/>
<feature type="region of interest" description="Disordered" evidence="3">
    <location>
        <begin position="917"/>
        <end position="984"/>
    </location>
</feature>
<dbReference type="InterPro" id="IPR011701">
    <property type="entry name" value="MFS"/>
</dbReference>
<feature type="transmembrane region" description="Helical" evidence="4">
    <location>
        <begin position="695"/>
        <end position="714"/>
    </location>
</feature>
<feature type="domain" description="Rhodopsin" evidence="5">
    <location>
        <begin position="26"/>
        <end position="286"/>
    </location>
</feature>
<evidence type="ECO:0000259" key="5">
    <source>
        <dbReference type="Pfam" id="PF20684"/>
    </source>
</evidence>
<dbReference type="GO" id="GO:0022857">
    <property type="term" value="F:transmembrane transporter activity"/>
    <property type="evidence" value="ECO:0007669"/>
    <property type="project" value="InterPro"/>
</dbReference>
<dbReference type="STRING" id="569365.A0A0D2B2H9"/>
<feature type="transmembrane region" description="Helical" evidence="4">
    <location>
        <begin position="174"/>
        <end position="192"/>
    </location>
</feature>
<feature type="compositionally biased region" description="Polar residues" evidence="3">
    <location>
        <begin position="868"/>
        <end position="878"/>
    </location>
</feature>
<dbReference type="PANTHER" id="PTHR43702:SF13">
    <property type="entry name" value="MONOSACCHARIDE TRANSPORTER, PUTATIVE (AFU_ORTHOLOGUE AFUA_4G06630)-RELATED"/>
    <property type="match status" value="1"/>
</dbReference>
<accession>A0A0D2B2H9</accession>
<evidence type="ECO:0000313" key="6">
    <source>
        <dbReference type="EMBL" id="KIW31872.1"/>
    </source>
</evidence>
<dbReference type="InterPro" id="IPR049326">
    <property type="entry name" value="Rhodopsin_dom_fungi"/>
</dbReference>
<feature type="compositionally biased region" description="Low complexity" evidence="3">
    <location>
        <begin position="921"/>
        <end position="931"/>
    </location>
</feature>
<keyword evidence="7" id="KW-1185">Reference proteome</keyword>
<proteinExistence type="predicted"/>
<dbReference type="Proteomes" id="UP000054466">
    <property type="component" value="Unassembled WGS sequence"/>
</dbReference>
<evidence type="ECO:0000256" key="2">
    <source>
        <dbReference type="ARBA" id="ARBA00022475"/>
    </source>
</evidence>
<dbReference type="Pfam" id="PF20684">
    <property type="entry name" value="Fung_rhodopsin"/>
    <property type="match status" value="1"/>
</dbReference>
<evidence type="ECO:0000256" key="4">
    <source>
        <dbReference type="SAM" id="Phobius"/>
    </source>
</evidence>
<feature type="transmembrane region" description="Helical" evidence="4">
    <location>
        <begin position="12"/>
        <end position="30"/>
    </location>
</feature>
<evidence type="ECO:0000313" key="7">
    <source>
        <dbReference type="Proteomes" id="UP000054466"/>
    </source>
</evidence>
<dbReference type="GeneID" id="27342655"/>
<feature type="transmembrane region" description="Helical" evidence="4">
    <location>
        <begin position="253"/>
        <end position="280"/>
    </location>
</feature>
<feature type="transmembrane region" description="Helical" evidence="4">
    <location>
        <begin position="448"/>
        <end position="469"/>
    </location>
</feature>
<feature type="transmembrane region" description="Helical" evidence="4">
    <location>
        <begin position="42"/>
        <end position="67"/>
    </location>
</feature>
<protein>
    <recommendedName>
        <fullName evidence="5">Rhodopsin domain-containing protein</fullName>
    </recommendedName>
</protein>
<dbReference type="PANTHER" id="PTHR43702">
    <property type="entry name" value="L-FUCOSE-PROTON SYMPORTER"/>
    <property type="match status" value="1"/>
</dbReference>
<dbReference type="Pfam" id="PF07690">
    <property type="entry name" value="MFS_1"/>
    <property type="match status" value="1"/>
</dbReference>
<gene>
    <name evidence="6" type="ORF">PV07_03461</name>
</gene>
<feature type="transmembrane region" description="Helical" evidence="4">
    <location>
        <begin position="574"/>
        <end position="595"/>
    </location>
</feature>
<feature type="transmembrane region" description="Helical" evidence="4">
    <location>
        <begin position="87"/>
        <end position="110"/>
    </location>
</feature>
<dbReference type="InterPro" id="IPR036259">
    <property type="entry name" value="MFS_trans_sf"/>
</dbReference>
<evidence type="ECO:0000256" key="3">
    <source>
        <dbReference type="SAM" id="MobiDB-lite"/>
    </source>
</evidence>
<dbReference type="SUPFAM" id="SSF103473">
    <property type="entry name" value="MFS general substrate transporter"/>
    <property type="match status" value="1"/>
</dbReference>
<feature type="transmembrane region" description="Helical" evidence="4">
    <location>
        <begin position="720"/>
        <end position="742"/>
    </location>
</feature>
<feature type="transmembrane region" description="Helical" evidence="4">
    <location>
        <begin position="754"/>
        <end position="773"/>
    </location>
</feature>
<feature type="transmembrane region" description="Helical" evidence="4">
    <location>
        <begin position="122"/>
        <end position="144"/>
    </location>
</feature>
<dbReference type="OrthoDB" id="546893at2759"/>
<evidence type="ECO:0000256" key="1">
    <source>
        <dbReference type="ARBA" id="ARBA00004429"/>
    </source>
</evidence>
<feature type="transmembrane region" description="Helical" evidence="4">
    <location>
        <begin position="476"/>
        <end position="493"/>
    </location>
</feature>
<keyword evidence="4" id="KW-1133">Transmembrane helix</keyword>
<feature type="transmembrane region" description="Helical" evidence="4">
    <location>
        <begin position="407"/>
        <end position="428"/>
    </location>
</feature>
<keyword evidence="4" id="KW-0472">Membrane</keyword>
<comment type="subcellular location">
    <subcellularLocation>
        <location evidence="1">Cell inner membrane</location>
        <topology evidence="1">Multi-pass membrane protein</topology>
    </subcellularLocation>
</comment>
<keyword evidence="2" id="KW-1003">Cell membrane</keyword>
<feature type="region of interest" description="Disordered" evidence="3">
    <location>
        <begin position="812"/>
        <end position="879"/>
    </location>
</feature>
<dbReference type="EMBL" id="KN847041">
    <property type="protein sequence ID" value="KIW31872.1"/>
    <property type="molecule type" value="Genomic_DNA"/>
</dbReference>